<keyword evidence="3" id="KW-1185">Reference proteome</keyword>
<proteinExistence type="predicted"/>
<sequence length="136" mass="15253">MLTPPHAPRVDVAPRIILSVPSLEQTYRTRSRYGPMGMSLRNTPTQRQSCSRDHGSRDVFVDEGPPRRPRHSRQYSQHRFLDQGYRNSPPISLNEQLRRSELAALQVGLNKPQGYVAAFSADNPGHPVRWSPGAGG</sequence>
<dbReference type="EMBL" id="BGZK01000488">
    <property type="protein sequence ID" value="GBP46644.1"/>
    <property type="molecule type" value="Genomic_DNA"/>
</dbReference>
<name>A0A4C1W933_EUMVA</name>
<organism evidence="2 3">
    <name type="scientific">Eumeta variegata</name>
    <name type="common">Bagworm moth</name>
    <name type="synonym">Eumeta japonica</name>
    <dbReference type="NCBI Taxonomy" id="151549"/>
    <lineage>
        <taxon>Eukaryota</taxon>
        <taxon>Metazoa</taxon>
        <taxon>Ecdysozoa</taxon>
        <taxon>Arthropoda</taxon>
        <taxon>Hexapoda</taxon>
        <taxon>Insecta</taxon>
        <taxon>Pterygota</taxon>
        <taxon>Neoptera</taxon>
        <taxon>Endopterygota</taxon>
        <taxon>Lepidoptera</taxon>
        <taxon>Glossata</taxon>
        <taxon>Ditrysia</taxon>
        <taxon>Tineoidea</taxon>
        <taxon>Psychidae</taxon>
        <taxon>Oiketicinae</taxon>
        <taxon>Eumeta</taxon>
    </lineage>
</organism>
<dbReference type="Proteomes" id="UP000299102">
    <property type="component" value="Unassembled WGS sequence"/>
</dbReference>
<feature type="compositionally biased region" description="Basic and acidic residues" evidence="1">
    <location>
        <begin position="50"/>
        <end position="66"/>
    </location>
</feature>
<feature type="compositionally biased region" description="Polar residues" evidence="1">
    <location>
        <begin position="40"/>
        <end position="49"/>
    </location>
</feature>
<comment type="caution">
    <text evidence="2">The sequence shown here is derived from an EMBL/GenBank/DDBJ whole genome shotgun (WGS) entry which is preliminary data.</text>
</comment>
<evidence type="ECO:0000256" key="1">
    <source>
        <dbReference type="SAM" id="MobiDB-lite"/>
    </source>
</evidence>
<evidence type="ECO:0000313" key="2">
    <source>
        <dbReference type="EMBL" id="GBP46644.1"/>
    </source>
</evidence>
<accession>A0A4C1W933</accession>
<reference evidence="2 3" key="1">
    <citation type="journal article" date="2019" name="Commun. Biol.">
        <title>The bagworm genome reveals a unique fibroin gene that provides high tensile strength.</title>
        <authorList>
            <person name="Kono N."/>
            <person name="Nakamura H."/>
            <person name="Ohtoshi R."/>
            <person name="Tomita M."/>
            <person name="Numata K."/>
            <person name="Arakawa K."/>
        </authorList>
    </citation>
    <scope>NUCLEOTIDE SEQUENCE [LARGE SCALE GENOMIC DNA]</scope>
</reference>
<protein>
    <submittedName>
        <fullName evidence="2">Uncharacterized protein</fullName>
    </submittedName>
</protein>
<evidence type="ECO:0000313" key="3">
    <source>
        <dbReference type="Proteomes" id="UP000299102"/>
    </source>
</evidence>
<feature type="region of interest" description="Disordered" evidence="1">
    <location>
        <begin position="28"/>
        <end position="88"/>
    </location>
</feature>
<dbReference type="AlphaFoldDB" id="A0A4C1W933"/>
<gene>
    <name evidence="2" type="ORF">EVAR_86896_1</name>
</gene>